<dbReference type="Pfam" id="PF00583">
    <property type="entry name" value="Acetyltransf_1"/>
    <property type="match status" value="1"/>
</dbReference>
<gene>
    <name evidence="2" type="ORF">AS203_02120</name>
</gene>
<dbReference type="GO" id="GO:0007064">
    <property type="term" value="P:mitotic sister chromatid cohesion"/>
    <property type="evidence" value="ECO:0007669"/>
    <property type="project" value="TreeGrafter"/>
</dbReference>
<proteinExistence type="predicted"/>
<dbReference type="CDD" id="cd04301">
    <property type="entry name" value="NAT_SF"/>
    <property type="match status" value="1"/>
</dbReference>
<dbReference type="STRING" id="76123.AS203_02120"/>
<protein>
    <submittedName>
        <fullName evidence="2">Zinc ABC transporter permease</fullName>
    </submittedName>
</protein>
<dbReference type="GO" id="GO:0031415">
    <property type="term" value="C:NatA complex"/>
    <property type="evidence" value="ECO:0007669"/>
    <property type="project" value="TreeGrafter"/>
</dbReference>
<dbReference type="Proteomes" id="UP000056252">
    <property type="component" value="Chromosome"/>
</dbReference>
<reference evidence="3" key="1">
    <citation type="submission" date="2015-11" db="EMBL/GenBank/DDBJ databases">
        <authorList>
            <person name="Holder M.E."/>
            <person name="Ajami N.J."/>
            <person name="Petrosino J.F."/>
        </authorList>
    </citation>
    <scope>NUCLEOTIDE SEQUENCE [LARGE SCALE GENOMIC DNA]</scope>
    <source>
        <strain evidence="3">F0113</strain>
    </source>
</reference>
<dbReference type="Gene3D" id="3.40.630.30">
    <property type="match status" value="1"/>
</dbReference>
<evidence type="ECO:0000313" key="2">
    <source>
        <dbReference type="EMBL" id="ALO49800.1"/>
    </source>
</evidence>
<dbReference type="KEGG" id="peo:AS203_02120"/>
<feature type="domain" description="N-acetyltransferase" evidence="1">
    <location>
        <begin position="19"/>
        <end position="192"/>
    </location>
</feature>
<dbReference type="PROSITE" id="PS51186">
    <property type="entry name" value="GNAT"/>
    <property type="match status" value="1"/>
</dbReference>
<evidence type="ECO:0000259" key="1">
    <source>
        <dbReference type="PROSITE" id="PS51186"/>
    </source>
</evidence>
<organism evidence="2 3">
    <name type="scientific">Hoylesella enoeca</name>
    <dbReference type="NCBI Taxonomy" id="76123"/>
    <lineage>
        <taxon>Bacteria</taxon>
        <taxon>Pseudomonadati</taxon>
        <taxon>Bacteroidota</taxon>
        <taxon>Bacteroidia</taxon>
        <taxon>Bacteroidales</taxon>
        <taxon>Prevotellaceae</taxon>
        <taxon>Hoylesella</taxon>
    </lineage>
</organism>
<dbReference type="SUPFAM" id="SSF55729">
    <property type="entry name" value="Acyl-CoA N-acyltransferases (Nat)"/>
    <property type="match status" value="1"/>
</dbReference>
<evidence type="ECO:0000313" key="3">
    <source>
        <dbReference type="Proteomes" id="UP000056252"/>
    </source>
</evidence>
<keyword evidence="3" id="KW-1185">Reference proteome</keyword>
<dbReference type="PANTHER" id="PTHR42919:SF20">
    <property type="entry name" value="GCN5-RELATED N-ACETYLTRANSFERASE 10, CHLOROPLASTIC"/>
    <property type="match status" value="1"/>
</dbReference>
<dbReference type="EMBL" id="CP013195">
    <property type="protein sequence ID" value="ALO49800.1"/>
    <property type="molecule type" value="Genomic_DNA"/>
</dbReference>
<dbReference type="OrthoDB" id="5319888at2"/>
<dbReference type="InterPro" id="IPR051556">
    <property type="entry name" value="N-term/lysine_N-AcTrnsfr"/>
</dbReference>
<dbReference type="InterPro" id="IPR016181">
    <property type="entry name" value="Acyl_CoA_acyltransferase"/>
</dbReference>
<sequence>MNVTITTAESRQARRIAQLIMLAMDHACCQYFAGEKHTLTDFEDAMTRLVEAEESQYSYRNTLVAMTADGQLAGICVTYDGNELNRLRQAFIQEALRSFGRDFSGMDDETQAGELYVDSLAVDSRYRRRGIASALLRASIERARKFNFPAVGLLVDKGNPAAEHLYTRVGFEFINDTSWGGHPMKHLQYTIK</sequence>
<dbReference type="GO" id="GO:0008080">
    <property type="term" value="F:N-acetyltransferase activity"/>
    <property type="evidence" value="ECO:0007669"/>
    <property type="project" value="TreeGrafter"/>
</dbReference>
<dbReference type="AlphaFoldDB" id="A0A0S2KNB7"/>
<name>A0A0S2KNB7_9BACT</name>
<dbReference type="eggNOG" id="COG0456">
    <property type="taxonomic scope" value="Bacteria"/>
</dbReference>
<accession>A0A0S2KNB7</accession>
<dbReference type="PANTHER" id="PTHR42919">
    <property type="entry name" value="N-ALPHA-ACETYLTRANSFERASE"/>
    <property type="match status" value="1"/>
</dbReference>
<dbReference type="InterPro" id="IPR000182">
    <property type="entry name" value="GNAT_dom"/>
</dbReference>